<evidence type="ECO:0000256" key="4">
    <source>
        <dbReference type="PIRSR" id="PIRSR602081-1"/>
    </source>
</evidence>
<protein>
    <submittedName>
        <fullName evidence="8">Deoxyribodipyrimidine photo-lyase family protein (Cryptochrome)</fullName>
    </submittedName>
    <submittedName>
        <fullName evidence="7">Deoxyribodipyrimidine photolyase PhrB</fullName>
    </submittedName>
</protein>
<dbReference type="PROSITE" id="PS51645">
    <property type="entry name" value="PHR_CRY_ALPHA_BETA"/>
    <property type="match status" value="1"/>
</dbReference>
<evidence type="ECO:0000256" key="3">
    <source>
        <dbReference type="ARBA" id="ARBA00022827"/>
    </source>
</evidence>
<name>A0A0P8BJB5_9HYPH</name>
<dbReference type="Pfam" id="PF03441">
    <property type="entry name" value="FAD_binding_7"/>
    <property type="match status" value="1"/>
</dbReference>
<dbReference type="InterPro" id="IPR014729">
    <property type="entry name" value="Rossmann-like_a/b/a_fold"/>
</dbReference>
<evidence type="ECO:0000313" key="8">
    <source>
        <dbReference type="EMBL" id="SCC80895.1"/>
    </source>
</evidence>
<dbReference type="InterPro" id="IPR005101">
    <property type="entry name" value="Cryptochr/Photolyase_FAD-bd"/>
</dbReference>
<dbReference type="STRING" id="1653334.GA0071312_1824"/>
<dbReference type="Proteomes" id="UP000182800">
    <property type="component" value="Unassembled WGS sequence"/>
</dbReference>
<dbReference type="SUPFAM" id="SSF48173">
    <property type="entry name" value="Cryptochrome/photolyase FAD-binding domain"/>
    <property type="match status" value="1"/>
</dbReference>
<evidence type="ECO:0000313" key="9">
    <source>
        <dbReference type="Proteomes" id="UP000050497"/>
    </source>
</evidence>
<evidence type="ECO:0000256" key="5">
    <source>
        <dbReference type="SAM" id="MobiDB-lite"/>
    </source>
</evidence>
<dbReference type="Gene3D" id="1.10.579.10">
    <property type="entry name" value="DNA Cyclobutane Dipyrimidine Photolyase, subunit A, domain 3"/>
    <property type="match status" value="1"/>
</dbReference>
<feature type="binding site" evidence="4">
    <location>
        <position position="273"/>
    </location>
    <ligand>
        <name>FAD</name>
        <dbReference type="ChEBI" id="CHEBI:57692"/>
    </ligand>
</feature>
<accession>A0A0P8BJB5</accession>
<dbReference type="GO" id="GO:0003904">
    <property type="term" value="F:deoxyribodipyrimidine photo-lyase activity"/>
    <property type="evidence" value="ECO:0007669"/>
    <property type="project" value="TreeGrafter"/>
</dbReference>
<dbReference type="EMBL" id="FMBM01000002">
    <property type="protein sequence ID" value="SCC80895.1"/>
    <property type="molecule type" value="Genomic_DNA"/>
</dbReference>
<reference evidence="8 10" key="2">
    <citation type="submission" date="2016-08" db="EMBL/GenBank/DDBJ databases">
        <authorList>
            <person name="Varghese N."/>
            <person name="Submissions Spin"/>
        </authorList>
    </citation>
    <scope>NUCLEOTIDE SEQUENCE [LARGE SCALE GENOMIC DNA]</scope>
    <source>
        <strain evidence="8 10">HL-109</strain>
    </source>
</reference>
<evidence type="ECO:0000256" key="2">
    <source>
        <dbReference type="ARBA" id="ARBA00022630"/>
    </source>
</evidence>
<feature type="binding site" evidence="4">
    <location>
        <position position="218"/>
    </location>
    <ligand>
        <name>FAD</name>
        <dbReference type="ChEBI" id="CHEBI:57692"/>
    </ligand>
</feature>
<keyword evidence="7" id="KW-0456">Lyase</keyword>
<comment type="cofactor">
    <cofactor evidence="1">
        <name>(6R)-5,10-methylene-5,6,7,8-tetrahydrofolate</name>
        <dbReference type="ChEBI" id="CHEBI:15636"/>
    </cofactor>
</comment>
<dbReference type="OrthoDB" id="9772484at2"/>
<keyword evidence="2 4" id="KW-0285">Flavoprotein</keyword>
<feature type="region of interest" description="Disordered" evidence="5">
    <location>
        <begin position="477"/>
        <end position="529"/>
    </location>
</feature>
<dbReference type="Gene3D" id="3.40.50.620">
    <property type="entry name" value="HUPs"/>
    <property type="match status" value="1"/>
</dbReference>
<proteinExistence type="predicted"/>
<dbReference type="Gene3D" id="1.25.40.80">
    <property type="match status" value="1"/>
</dbReference>
<dbReference type="PANTHER" id="PTHR11455:SF9">
    <property type="entry name" value="CRYPTOCHROME CIRCADIAN CLOCK 5 ISOFORM X1"/>
    <property type="match status" value="1"/>
</dbReference>
<dbReference type="PANTHER" id="PTHR11455">
    <property type="entry name" value="CRYPTOCHROME"/>
    <property type="match status" value="1"/>
</dbReference>
<dbReference type="PATRIC" id="fig|1653334.4.peg.753"/>
<dbReference type="SUPFAM" id="SSF52425">
    <property type="entry name" value="Cryptochrome/photolyase, N-terminal domain"/>
    <property type="match status" value="1"/>
</dbReference>
<comment type="cofactor">
    <cofactor evidence="4">
        <name>FAD</name>
        <dbReference type="ChEBI" id="CHEBI:57692"/>
    </cofactor>
    <text evidence="4">Binds 1 FAD per subunit.</text>
</comment>
<reference evidence="7 9" key="1">
    <citation type="submission" date="2015-09" db="EMBL/GenBank/DDBJ databases">
        <title>Identification and resolution of microdiversity through metagenomic sequencing of parallel consortia.</title>
        <authorList>
            <person name="Nelson W.C."/>
            <person name="Romine M.F."/>
            <person name="Lindemann S.R."/>
        </authorList>
    </citation>
    <scope>NUCLEOTIDE SEQUENCE [LARGE SCALE GENOMIC DNA]</scope>
    <source>
        <strain evidence="7">HL-109</strain>
    </source>
</reference>
<keyword evidence="3 4" id="KW-0274">FAD</keyword>
<dbReference type="AlphaFoldDB" id="A0A0P8BJB5"/>
<dbReference type="InterPro" id="IPR006050">
    <property type="entry name" value="DNA_photolyase_N"/>
</dbReference>
<dbReference type="InterPro" id="IPR036134">
    <property type="entry name" value="Crypto/Photolyase_FAD-like_sf"/>
</dbReference>
<dbReference type="InterPro" id="IPR036155">
    <property type="entry name" value="Crypto/Photolyase_N_sf"/>
</dbReference>
<dbReference type="EMBL" id="LJSX01000028">
    <property type="protein sequence ID" value="KPQ09416.1"/>
    <property type="molecule type" value="Genomic_DNA"/>
</dbReference>
<evidence type="ECO:0000313" key="10">
    <source>
        <dbReference type="Proteomes" id="UP000182800"/>
    </source>
</evidence>
<dbReference type="Proteomes" id="UP000050497">
    <property type="component" value="Unassembled WGS sequence"/>
</dbReference>
<dbReference type="GO" id="GO:0009416">
    <property type="term" value="P:response to light stimulus"/>
    <property type="evidence" value="ECO:0007669"/>
    <property type="project" value="TreeGrafter"/>
</dbReference>
<dbReference type="RefSeq" id="WP_074444703.1">
    <property type="nucleotide sequence ID" value="NZ_FMBM01000002.1"/>
</dbReference>
<evidence type="ECO:0000256" key="1">
    <source>
        <dbReference type="ARBA" id="ARBA00001932"/>
    </source>
</evidence>
<dbReference type="InterPro" id="IPR002081">
    <property type="entry name" value="Cryptochrome/DNA_photolyase_1"/>
</dbReference>
<keyword evidence="10" id="KW-1185">Reference proteome</keyword>
<evidence type="ECO:0000259" key="6">
    <source>
        <dbReference type="PROSITE" id="PS51645"/>
    </source>
</evidence>
<organism evidence="7 9">
    <name type="scientific">Saliniramus fredricksonii</name>
    <dbReference type="NCBI Taxonomy" id="1653334"/>
    <lineage>
        <taxon>Bacteria</taxon>
        <taxon>Pseudomonadati</taxon>
        <taxon>Pseudomonadota</taxon>
        <taxon>Alphaproteobacteria</taxon>
        <taxon>Hyphomicrobiales</taxon>
        <taxon>Salinarimonadaceae</taxon>
        <taxon>Saliniramus</taxon>
    </lineage>
</organism>
<comment type="caution">
    <text evidence="7">The sequence shown here is derived from an EMBL/GenBank/DDBJ whole genome shotgun (WGS) entry which is preliminary data.</text>
</comment>
<evidence type="ECO:0000313" key="7">
    <source>
        <dbReference type="EMBL" id="KPQ09416.1"/>
    </source>
</evidence>
<dbReference type="Pfam" id="PF00875">
    <property type="entry name" value="DNA_photolyase"/>
    <property type="match status" value="1"/>
</dbReference>
<sequence length="529" mass="58610">MARGKLHVVWFKRDLRVTDHASLAGAARAACECGGAVLPLYTVEPELWREPDHAARHYAFLVETLDALRDDLARLGQPLVVRVGNACAILADIAHSHGIAAIHAHEETGNAWTYCRDQAVAAWCRDRAIAFHEQPQSGVIRRLGNRNGWARRRDGFMRRPLVAAPAALPAIAGLDPGALPAPADLGLAPDPCPQRQPGGRAAALERLQSFLEERGAPYRAGMASPVTAFAACSRISPHLALGTLSMREAVQAAAVKRPAHQEDKRWHGAIASFASRLSWRCHFMQKLETEPAIETRHLHRAYDGLRPTMPDHERLGAWERGETGLPFVDACMRALIATGWMNFRMRAMLMAVASYHLWLDWRAPGLHLARLFTDYEPGIHWPQVQMQSGTTGINTIRIYNPVKQGRDQDPQGRFIRQWLPELTAVPDRFIHEPWRWEEAGRVLERAYPAPVIDHVDAARQARDKVWAVRRGRGFGDGATRIQEKHGSRKSGLPVMREAARKRGGKAGSGQLTLDFGTVDGAPVSTGSRS</sequence>
<dbReference type="GO" id="GO:0003677">
    <property type="term" value="F:DNA binding"/>
    <property type="evidence" value="ECO:0007669"/>
    <property type="project" value="TreeGrafter"/>
</dbReference>
<feature type="domain" description="Photolyase/cryptochrome alpha/beta" evidence="6">
    <location>
        <begin position="5"/>
        <end position="139"/>
    </location>
</feature>
<gene>
    <name evidence="7" type="primary">phrB-2</name>
    <name evidence="8" type="ORF">GA0071312_1824</name>
    <name evidence="7" type="ORF">HLUCCO17_15040</name>
</gene>
<dbReference type="GO" id="GO:0071949">
    <property type="term" value="F:FAD binding"/>
    <property type="evidence" value="ECO:0007669"/>
    <property type="project" value="TreeGrafter"/>
</dbReference>